<evidence type="ECO:0000256" key="4">
    <source>
        <dbReference type="SAM" id="Coils"/>
    </source>
</evidence>
<dbReference type="EMBL" id="GG666626">
    <property type="protein sequence ID" value="EEN47802.1"/>
    <property type="molecule type" value="Genomic_DNA"/>
</dbReference>
<keyword evidence="2" id="KW-0963">Cytoplasm</keyword>
<feature type="coiled-coil region" evidence="4">
    <location>
        <begin position="351"/>
        <end position="428"/>
    </location>
</feature>
<organism>
    <name type="scientific">Branchiostoma floridae</name>
    <name type="common">Florida lancelet</name>
    <name type="synonym">Amphioxus</name>
    <dbReference type="NCBI Taxonomy" id="7739"/>
    <lineage>
        <taxon>Eukaryota</taxon>
        <taxon>Metazoa</taxon>
        <taxon>Chordata</taxon>
        <taxon>Cephalochordata</taxon>
        <taxon>Leptocardii</taxon>
        <taxon>Amphioxiformes</taxon>
        <taxon>Branchiostomatidae</taxon>
        <taxon>Branchiostoma</taxon>
    </lineage>
</organism>
<evidence type="ECO:0000256" key="3">
    <source>
        <dbReference type="RuleBase" id="RU367040"/>
    </source>
</evidence>
<dbReference type="InParanoid" id="C3ZI60"/>
<comment type="subcellular location">
    <subcellularLocation>
        <location evidence="3">Cytoplasm</location>
        <location evidence="3">Cytoskeleton</location>
        <location evidence="3">Cilium axoneme</location>
    </subcellularLocation>
</comment>
<dbReference type="AlphaFoldDB" id="C3ZI60"/>
<keyword evidence="3" id="KW-0282">Flagellum</keyword>
<dbReference type="GO" id="GO:0005930">
    <property type="term" value="C:axoneme"/>
    <property type="evidence" value="ECO:0007669"/>
    <property type="project" value="UniProtKB-SubCell"/>
</dbReference>
<keyword evidence="4" id="KW-0175">Coiled coil</keyword>
<dbReference type="GO" id="GO:0015630">
    <property type="term" value="C:microtubule cytoskeleton"/>
    <property type="evidence" value="ECO:0007669"/>
    <property type="project" value="UniProtKB-UniRule"/>
</dbReference>
<name>C3ZI60_BRAFL</name>
<protein>
    <recommendedName>
        <fullName evidence="3">Tektin</fullName>
    </recommendedName>
</protein>
<feature type="region of interest" description="Disordered" evidence="5">
    <location>
        <begin position="532"/>
        <end position="555"/>
    </location>
</feature>
<dbReference type="Pfam" id="PF03148">
    <property type="entry name" value="Tektin"/>
    <property type="match status" value="2"/>
</dbReference>
<feature type="compositionally biased region" description="Polar residues" evidence="5">
    <location>
        <begin position="532"/>
        <end position="543"/>
    </location>
</feature>
<proteinExistence type="inferred from homology"/>
<dbReference type="GO" id="GO:0060271">
    <property type="term" value="P:cilium assembly"/>
    <property type="evidence" value="ECO:0007669"/>
    <property type="project" value="UniProtKB-UniRule"/>
</dbReference>
<evidence type="ECO:0000256" key="5">
    <source>
        <dbReference type="SAM" id="MobiDB-lite"/>
    </source>
</evidence>
<dbReference type="STRING" id="7739.C3ZI60"/>
<keyword evidence="3" id="KW-0966">Cell projection</keyword>
<sequence>MLSKPKDSKHSLHALLSPQVEVEVIEGIKKALKQKIDEAFEQICLLQEARQQLHADLRDKSEALGIDQEVYHLTNDSPGISFKPNPTRVPKGNGDANCPCLGTAAHKQFALIETGRGPLYQNSEAMATLSQKPVTRYNPPDWFTSNFTISTNAERQRDASHQIRQEARNLRNETDNQTRWDQYDNNTRLSDRCRDIDQWKQTLEKTLRDCDAEIDALERMKLETEHSLQAKALPLDVAIENLTLREGRRDIDVVRDNVEAELHKEVEVIEGIKKALKQKIDEAFEQICLLQEARQQLHADLRDKSEALGIDQEVYHLTNDSPGISFKPNPTRVPKGSTTPQEWDKFSQYNKDRAEAEMRASNRLREAMQATLEQTANDLEAQRNASEFAFRKRIHETDQAKKELEWQQKNTKEEIAEMEADIRNLEESIRAKRNPLKLAHTRLETRTYRPNVELCRDQPQYGLTDEVQQIEGSIAALKEKLATAHKARDGLYRNLYRIEEDLACKTNSLTLDNRCMDVRQKLTSNVPDSIKTGDSFNRTTNRALSPIKSRQLDMA</sequence>
<keyword evidence="3" id="KW-0969">Cilium</keyword>
<dbReference type="PANTHER" id="PTHR19960:SF7">
    <property type="entry name" value="TEKTIN"/>
    <property type="match status" value="1"/>
</dbReference>
<evidence type="ECO:0000256" key="2">
    <source>
        <dbReference type="ARBA" id="ARBA00022490"/>
    </source>
</evidence>
<evidence type="ECO:0000313" key="6">
    <source>
        <dbReference type="EMBL" id="EEN47802.1"/>
    </source>
</evidence>
<feature type="region of interest" description="Disordered" evidence="5">
    <location>
        <begin position="319"/>
        <end position="340"/>
    </location>
</feature>
<gene>
    <name evidence="6" type="ORF">BRAFLDRAFT_123537</name>
</gene>
<dbReference type="InterPro" id="IPR048256">
    <property type="entry name" value="Tektin-like"/>
</dbReference>
<comment type="similarity">
    <text evidence="1 3">Belongs to the tektin family.</text>
</comment>
<reference evidence="6" key="1">
    <citation type="journal article" date="2008" name="Nature">
        <title>The amphioxus genome and the evolution of the chordate karyotype.</title>
        <authorList>
            <consortium name="US DOE Joint Genome Institute (JGI-PGF)"/>
            <person name="Putnam N.H."/>
            <person name="Butts T."/>
            <person name="Ferrier D.E.K."/>
            <person name="Furlong R.F."/>
            <person name="Hellsten U."/>
            <person name="Kawashima T."/>
            <person name="Robinson-Rechavi M."/>
            <person name="Shoguchi E."/>
            <person name="Terry A."/>
            <person name="Yu J.-K."/>
            <person name="Benito-Gutierrez E.L."/>
            <person name="Dubchak I."/>
            <person name="Garcia-Fernandez J."/>
            <person name="Gibson-Brown J.J."/>
            <person name="Grigoriev I.V."/>
            <person name="Horton A.C."/>
            <person name="de Jong P.J."/>
            <person name="Jurka J."/>
            <person name="Kapitonov V.V."/>
            <person name="Kohara Y."/>
            <person name="Kuroki Y."/>
            <person name="Lindquist E."/>
            <person name="Lucas S."/>
            <person name="Osoegawa K."/>
            <person name="Pennacchio L.A."/>
            <person name="Salamov A.A."/>
            <person name="Satou Y."/>
            <person name="Sauka-Spengler T."/>
            <person name="Schmutz J."/>
            <person name="Shin-I T."/>
            <person name="Toyoda A."/>
            <person name="Bronner-Fraser M."/>
            <person name="Fujiyama A."/>
            <person name="Holland L.Z."/>
            <person name="Holland P.W.H."/>
            <person name="Satoh N."/>
            <person name="Rokhsar D.S."/>
        </authorList>
    </citation>
    <scope>NUCLEOTIDE SEQUENCE [LARGE SCALE GENOMIC DNA]</scope>
    <source>
        <strain evidence="6">S238N-H82</strain>
        <tissue evidence="6">Testes</tissue>
    </source>
</reference>
<dbReference type="InterPro" id="IPR000435">
    <property type="entry name" value="Tektins"/>
</dbReference>
<evidence type="ECO:0000256" key="1">
    <source>
        <dbReference type="ARBA" id="ARBA00007209"/>
    </source>
</evidence>
<dbReference type="PRINTS" id="PR00511">
    <property type="entry name" value="TEKTIN"/>
</dbReference>
<dbReference type="PANTHER" id="PTHR19960">
    <property type="entry name" value="TEKTIN"/>
    <property type="match status" value="1"/>
</dbReference>
<dbReference type="eggNOG" id="KOG2685">
    <property type="taxonomic scope" value="Eukaryota"/>
</dbReference>
<accession>C3ZI60</accession>
<dbReference type="GO" id="GO:0060294">
    <property type="term" value="P:cilium movement involved in cell motility"/>
    <property type="evidence" value="ECO:0007669"/>
    <property type="project" value="UniProtKB-UniRule"/>
</dbReference>